<keyword evidence="9" id="KW-0645">Protease</keyword>
<sequence>MSNDVPNIDVKAAEEHLMRFLSVEGVTGEEAAIAEAVSEELKKIGVPASAIRYDSVNERIPLPTQTGNLWVDLPGTRKGPRLLFSTHLDTVPLCAGAKPKREGDRIVSDGTTALGGDNRTGCAVLVTMVETLLKNNLPHPPITLLFTVREESGLHGARELDPADLNGAVMCFNVDGKLASELITGAVGQENWEVEIKGKASHAGVAPDKGISATLVASLALAEAHRGGWFGKVVKPDGNGTSNPGVFGGKDGKAAGDATNVVTDYVHIVGEARSPDVAFATKIAAGYREAFAKAQAEVTDVDGETAEVNFVSKPSYPSFEVKDDAPAVKHANRAVEMIGLEPVTLFSNGGLDANWLDKHGVPTVTIGAGQYEIHTIKEYIDLPEFAQGCRLAVALATLE</sequence>
<dbReference type="InterPro" id="IPR011650">
    <property type="entry name" value="Peptidase_M20_dimer"/>
</dbReference>
<dbReference type="EC" id="3.4.17.11" evidence="9"/>
<keyword evidence="10" id="KW-1185">Reference proteome</keyword>
<evidence type="ECO:0000256" key="2">
    <source>
        <dbReference type="ARBA" id="ARBA00022723"/>
    </source>
</evidence>
<dbReference type="RefSeq" id="WP_148073943.1">
    <property type="nucleotide sequence ID" value="NZ_CP042913.1"/>
</dbReference>
<accession>A0A5B9Q918</accession>
<dbReference type="Gene3D" id="3.40.630.10">
    <property type="entry name" value="Zn peptidases"/>
    <property type="match status" value="1"/>
</dbReference>
<comment type="cofactor">
    <cofactor evidence="1">
        <name>Zn(2+)</name>
        <dbReference type="ChEBI" id="CHEBI:29105"/>
    </cofactor>
</comment>
<evidence type="ECO:0000256" key="4">
    <source>
        <dbReference type="ARBA" id="ARBA00022833"/>
    </source>
</evidence>
<comment type="similarity">
    <text evidence="5">Belongs to the peptidase M42 family.</text>
</comment>
<dbReference type="Gene3D" id="3.30.70.360">
    <property type="match status" value="1"/>
</dbReference>
<dbReference type="PANTHER" id="PTHR42994">
    <property type="entry name" value="PEPTIDASE T"/>
    <property type="match status" value="1"/>
</dbReference>
<feature type="domain" description="Peptidase M20 dimerisation" evidence="8">
    <location>
        <begin position="188"/>
        <end position="296"/>
    </location>
</feature>
<dbReference type="PIRSF" id="PIRSF001123">
    <property type="entry name" value="PepA_GA"/>
    <property type="match status" value="1"/>
</dbReference>
<dbReference type="Pfam" id="PF07687">
    <property type="entry name" value="M20_dimer"/>
    <property type="match status" value="1"/>
</dbReference>
<dbReference type="GO" id="GO:0004177">
    <property type="term" value="F:aminopeptidase activity"/>
    <property type="evidence" value="ECO:0007669"/>
    <property type="project" value="UniProtKB-UniRule"/>
</dbReference>
<feature type="active site" description="Proton acceptor" evidence="6">
    <location>
        <position position="150"/>
    </location>
</feature>
<dbReference type="Proteomes" id="UP000323917">
    <property type="component" value="Chromosome"/>
</dbReference>
<dbReference type="EMBL" id="CP042913">
    <property type="protein sequence ID" value="QEG35428.1"/>
    <property type="molecule type" value="Genomic_DNA"/>
</dbReference>
<evidence type="ECO:0000313" key="10">
    <source>
        <dbReference type="Proteomes" id="UP000323917"/>
    </source>
</evidence>
<evidence type="ECO:0000256" key="3">
    <source>
        <dbReference type="ARBA" id="ARBA00022801"/>
    </source>
</evidence>
<dbReference type="GO" id="GO:0004180">
    <property type="term" value="F:carboxypeptidase activity"/>
    <property type="evidence" value="ECO:0007669"/>
    <property type="project" value="UniProtKB-KW"/>
</dbReference>
<evidence type="ECO:0000313" key="9">
    <source>
        <dbReference type="EMBL" id="QEG35428.1"/>
    </source>
</evidence>
<keyword evidence="9" id="KW-0121">Carboxypeptidase</keyword>
<comment type="cofactor">
    <cofactor evidence="7">
        <name>a divalent metal cation</name>
        <dbReference type="ChEBI" id="CHEBI:60240"/>
    </cofactor>
    <text evidence="7">Binds 2 divalent metal cations per subunit.</text>
</comment>
<evidence type="ECO:0000259" key="8">
    <source>
        <dbReference type="Pfam" id="PF07687"/>
    </source>
</evidence>
<keyword evidence="3 9" id="KW-0378">Hydrolase</keyword>
<dbReference type="SUPFAM" id="SSF55031">
    <property type="entry name" value="Bacterial exopeptidase dimerisation domain"/>
    <property type="match status" value="1"/>
</dbReference>
<keyword evidence="2 7" id="KW-0479">Metal-binding</keyword>
<protein>
    <submittedName>
        <fullName evidence="9">Carboxypeptidase G2</fullName>
        <ecNumber evidence="9">3.4.17.11</ecNumber>
    </submittedName>
</protein>
<dbReference type="InterPro" id="IPR036264">
    <property type="entry name" value="Bact_exopeptidase_dim_dom"/>
</dbReference>
<feature type="binding site" evidence="7">
    <location>
        <position position="117"/>
    </location>
    <ligand>
        <name>Zn(2+)</name>
        <dbReference type="ChEBI" id="CHEBI:29105"/>
        <label>1</label>
    </ligand>
</feature>
<proteinExistence type="inferred from homology"/>
<evidence type="ECO:0000256" key="6">
    <source>
        <dbReference type="PIRSR" id="PIRSR001123-1"/>
    </source>
</evidence>
<keyword evidence="4" id="KW-0862">Zinc</keyword>
<dbReference type="OrthoDB" id="9804934at2"/>
<reference evidence="9 10" key="1">
    <citation type="submission" date="2019-08" db="EMBL/GenBank/DDBJ databases">
        <title>Deep-cultivation of Planctomycetes and their phenomic and genomic characterization uncovers novel biology.</title>
        <authorList>
            <person name="Wiegand S."/>
            <person name="Jogler M."/>
            <person name="Boedeker C."/>
            <person name="Pinto D."/>
            <person name="Vollmers J."/>
            <person name="Rivas-Marin E."/>
            <person name="Kohn T."/>
            <person name="Peeters S.H."/>
            <person name="Heuer A."/>
            <person name="Rast P."/>
            <person name="Oberbeckmann S."/>
            <person name="Bunk B."/>
            <person name="Jeske O."/>
            <person name="Meyerdierks A."/>
            <person name="Storesund J.E."/>
            <person name="Kallscheuer N."/>
            <person name="Luecker S."/>
            <person name="Lage O.M."/>
            <person name="Pohl T."/>
            <person name="Merkel B.J."/>
            <person name="Hornburger P."/>
            <person name="Mueller R.-W."/>
            <person name="Bruemmer F."/>
            <person name="Labrenz M."/>
            <person name="Spormann A.M."/>
            <person name="Op den Camp H."/>
            <person name="Overmann J."/>
            <person name="Amann R."/>
            <person name="Jetten M.S.M."/>
            <person name="Mascher T."/>
            <person name="Medema M.H."/>
            <person name="Devos D.P."/>
            <person name="Kaster A.-K."/>
            <person name="Ovreas L."/>
            <person name="Rohde M."/>
            <person name="Galperin M.Y."/>
            <person name="Jogler C."/>
        </authorList>
    </citation>
    <scope>NUCLEOTIDE SEQUENCE [LARGE SCALE GENOMIC DNA]</scope>
    <source>
        <strain evidence="9 10">Pr1d</strain>
    </source>
</reference>
<organism evidence="9 10">
    <name type="scientific">Bythopirellula goksoeyrii</name>
    <dbReference type="NCBI Taxonomy" id="1400387"/>
    <lineage>
        <taxon>Bacteria</taxon>
        <taxon>Pseudomonadati</taxon>
        <taxon>Planctomycetota</taxon>
        <taxon>Planctomycetia</taxon>
        <taxon>Pirellulales</taxon>
        <taxon>Lacipirellulaceae</taxon>
        <taxon>Bythopirellula</taxon>
    </lineage>
</organism>
<feature type="binding site" evidence="7">
    <location>
        <position position="117"/>
    </location>
    <ligand>
        <name>Zn(2+)</name>
        <dbReference type="ChEBI" id="CHEBI:29105"/>
        <label>2</label>
    </ligand>
</feature>
<dbReference type="InterPro" id="IPR008007">
    <property type="entry name" value="Peptidase_M42"/>
</dbReference>
<evidence type="ECO:0000256" key="1">
    <source>
        <dbReference type="ARBA" id="ARBA00001947"/>
    </source>
</evidence>
<dbReference type="PANTHER" id="PTHR42994:SF2">
    <property type="entry name" value="PEPTIDASE"/>
    <property type="match status" value="1"/>
</dbReference>
<dbReference type="Pfam" id="PF01546">
    <property type="entry name" value="Peptidase_M20"/>
    <property type="match status" value="1"/>
</dbReference>
<dbReference type="InterPro" id="IPR002933">
    <property type="entry name" value="Peptidase_M20"/>
</dbReference>
<gene>
    <name evidence="9" type="primary">cpg2</name>
    <name evidence="9" type="ORF">Pr1d_27270</name>
</gene>
<evidence type="ECO:0000256" key="5">
    <source>
        <dbReference type="PIRNR" id="PIRNR001123"/>
    </source>
</evidence>
<dbReference type="KEGG" id="bgok:Pr1d_27270"/>
<dbReference type="AlphaFoldDB" id="A0A5B9Q918"/>
<evidence type="ECO:0000256" key="7">
    <source>
        <dbReference type="PIRSR" id="PIRSR001123-2"/>
    </source>
</evidence>
<dbReference type="GO" id="GO:0046872">
    <property type="term" value="F:metal ion binding"/>
    <property type="evidence" value="ECO:0007669"/>
    <property type="project" value="UniProtKB-UniRule"/>
</dbReference>
<name>A0A5B9Q918_9BACT</name>
<dbReference type="SUPFAM" id="SSF53187">
    <property type="entry name" value="Zn-dependent exopeptidases"/>
    <property type="match status" value="1"/>
</dbReference>
<feature type="binding site" evidence="7">
    <location>
        <position position="151"/>
    </location>
    <ligand>
        <name>Zn(2+)</name>
        <dbReference type="ChEBI" id="CHEBI:29105"/>
        <label>2</label>
    </ligand>
</feature>